<feature type="transmembrane region" description="Helical" evidence="1">
    <location>
        <begin position="32"/>
        <end position="53"/>
    </location>
</feature>
<sequence>MIHVSVQAHGPPPPRRKFTITVRGKVLLCRPFLPHLLPFILLTLHYFILSGIMNYQHLPLSVQYALIENDDLVTDVSLLTASPADFVSTTDQNAASRSNVDDDREWAAYMVDDDEQDSGFATMRKKVPMDGKAKKYYRNWHKHIDDYDGFEDPDAKGEVKGVDNQHIFVALEKQSSPFLLDGDDLVEEVEDDDDENSVDDDEYEYEDERRFEFDGLDVHSKVDVSRGRKTLSSLRSAPVGTAFPVLARDRCHTSNNYNLFGSTQPAAQDLFQSVTSRRSVFPTSSSRSTLVATPSPSRLVGNALVNHKNTDQKAVKYDNNDVKLDIKPDLQFKIKKEKETKPDIKDTEDEKPDIKPKIKIESEVKALVKIESDRKLGQKIENSIKTESGKDTVDITDGRKRYCEYARAEGTNKRQRV</sequence>
<organism evidence="2 3">
    <name type="scientific">Kwoniella shandongensis</name>
    <dbReference type="NCBI Taxonomy" id="1734106"/>
    <lineage>
        <taxon>Eukaryota</taxon>
        <taxon>Fungi</taxon>
        <taxon>Dikarya</taxon>
        <taxon>Basidiomycota</taxon>
        <taxon>Agaricomycotina</taxon>
        <taxon>Tremellomycetes</taxon>
        <taxon>Tremellales</taxon>
        <taxon>Cryptococcaceae</taxon>
        <taxon>Kwoniella</taxon>
    </lineage>
</organism>
<evidence type="ECO:0000313" key="2">
    <source>
        <dbReference type="EMBL" id="WWD18314.1"/>
    </source>
</evidence>
<reference evidence="2" key="1">
    <citation type="submission" date="2017-08" db="EMBL/GenBank/DDBJ databases">
        <authorList>
            <person name="Cuomo C."/>
            <person name="Billmyre B."/>
            <person name="Heitman J."/>
        </authorList>
    </citation>
    <scope>NUCLEOTIDE SEQUENCE</scope>
    <source>
        <strain evidence="2">CBS 12478</strain>
    </source>
</reference>
<keyword evidence="1" id="KW-0812">Transmembrane</keyword>
<dbReference type="Proteomes" id="UP000322225">
    <property type="component" value="Chromosome 5"/>
</dbReference>
<protein>
    <submittedName>
        <fullName evidence="2">Uncharacterized protein</fullName>
    </submittedName>
</protein>
<keyword evidence="1" id="KW-0472">Membrane</keyword>
<evidence type="ECO:0000313" key="3">
    <source>
        <dbReference type="Proteomes" id="UP000322225"/>
    </source>
</evidence>
<dbReference type="EMBL" id="CP144055">
    <property type="protein sequence ID" value="WWD18314.1"/>
    <property type="molecule type" value="Genomic_DNA"/>
</dbReference>
<keyword evidence="3" id="KW-1185">Reference proteome</keyword>
<dbReference type="AlphaFoldDB" id="A0AAJ8LJN9"/>
<proteinExistence type="predicted"/>
<gene>
    <name evidence="2" type="ORF">CI109_102764</name>
</gene>
<name>A0AAJ8LJN9_9TREE</name>
<dbReference type="KEGG" id="ksn:43590211"/>
<dbReference type="GeneID" id="43590211"/>
<accession>A0AAJ8LJN9</accession>
<evidence type="ECO:0000256" key="1">
    <source>
        <dbReference type="SAM" id="Phobius"/>
    </source>
</evidence>
<dbReference type="RefSeq" id="XP_031859639.2">
    <property type="nucleotide sequence ID" value="XM_032006058.2"/>
</dbReference>
<keyword evidence="1" id="KW-1133">Transmembrane helix</keyword>
<reference evidence="2" key="2">
    <citation type="submission" date="2024-01" db="EMBL/GenBank/DDBJ databases">
        <title>Comparative genomics of Cryptococcus and Kwoniella reveals pathogenesis evolution and contrasting modes of karyotype evolution via chromosome fusion or intercentromeric recombination.</title>
        <authorList>
            <person name="Coelho M.A."/>
            <person name="David-Palma M."/>
            <person name="Shea T."/>
            <person name="Bowers K."/>
            <person name="McGinley-Smith S."/>
            <person name="Mohammad A.W."/>
            <person name="Gnirke A."/>
            <person name="Yurkov A.M."/>
            <person name="Nowrousian M."/>
            <person name="Sun S."/>
            <person name="Cuomo C.A."/>
            <person name="Heitman J."/>
        </authorList>
    </citation>
    <scope>NUCLEOTIDE SEQUENCE</scope>
    <source>
        <strain evidence="2">CBS 12478</strain>
    </source>
</reference>